<dbReference type="GO" id="GO:0005886">
    <property type="term" value="C:plasma membrane"/>
    <property type="evidence" value="ECO:0007669"/>
    <property type="project" value="TreeGrafter"/>
</dbReference>
<evidence type="ECO:0000313" key="9">
    <source>
        <dbReference type="Proteomes" id="UP000197468"/>
    </source>
</evidence>
<name>A0A246JL84_9BURK</name>
<dbReference type="CDD" id="cd11386">
    <property type="entry name" value="MCP_signal"/>
    <property type="match status" value="1"/>
</dbReference>
<dbReference type="GO" id="GO:0004888">
    <property type="term" value="F:transmembrane signaling receptor activity"/>
    <property type="evidence" value="ECO:0007669"/>
    <property type="project" value="InterPro"/>
</dbReference>
<dbReference type="Gene3D" id="1.10.287.950">
    <property type="entry name" value="Methyl-accepting chemotaxis protein"/>
    <property type="match status" value="1"/>
</dbReference>
<evidence type="ECO:0000259" key="7">
    <source>
        <dbReference type="PROSITE" id="PS50885"/>
    </source>
</evidence>
<feature type="domain" description="HAMP" evidence="7">
    <location>
        <begin position="222"/>
        <end position="265"/>
    </location>
</feature>
<dbReference type="OrthoDB" id="5441488at2"/>
<keyword evidence="5" id="KW-0472">Membrane</keyword>
<dbReference type="Pfam" id="PF00015">
    <property type="entry name" value="MCPsignal"/>
    <property type="match status" value="1"/>
</dbReference>
<evidence type="ECO:0000256" key="2">
    <source>
        <dbReference type="ARBA" id="ARBA00022481"/>
    </source>
</evidence>
<evidence type="ECO:0000256" key="3">
    <source>
        <dbReference type="ARBA" id="ARBA00029447"/>
    </source>
</evidence>
<dbReference type="InterPro" id="IPR004090">
    <property type="entry name" value="Chemotax_Me-accpt_rcpt"/>
</dbReference>
<dbReference type="EMBL" id="NIOF01000001">
    <property type="protein sequence ID" value="OWQ93406.1"/>
    <property type="molecule type" value="Genomic_DNA"/>
</dbReference>
<dbReference type="FunFam" id="1.10.287.950:FF:000001">
    <property type="entry name" value="Methyl-accepting chemotaxis sensory transducer"/>
    <property type="match status" value="1"/>
</dbReference>
<keyword evidence="5" id="KW-1133">Transmembrane helix</keyword>
<gene>
    <name evidence="8" type="ORF">CDN99_02705</name>
</gene>
<feature type="domain" description="Methyl-accepting transducer" evidence="6">
    <location>
        <begin position="270"/>
        <end position="499"/>
    </location>
</feature>
<keyword evidence="2" id="KW-0488">Methylation</keyword>
<comment type="similarity">
    <text evidence="3">Belongs to the methyl-accepting chemotaxis (MCP) protein family.</text>
</comment>
<dbReference type="SMART" id="SM00283">
    <property type="entry name" value="MA"/>
    <property type="match status" value="1"/>
</dbReference>
<dbReference type="SUPFAM" id="SSF58104">
    <property type="entry name" value="Methyl-accepting chemotaxis protein (MCP) signaling domain"/>
    <property type="match status" value="1"/>
</dbReference>
<dbReference type="InterPro" id="IPR047347">
    <property type="entry name" value="YvaQ-like_sensor"/>
</dbReference>
<accession>A0A246JL84</accession>
<dbReference type="Proteomes" id="UP000197468">
    <property type="component" value="Unassembled WGS sequence"/>
</dbReference>
<dbReference type="PRINTS" id="PR00260">
    <property type="entry name" value="CHEMTRNSDUCR"/>
</dbReference>
<dbReference type="GO" id="GO:0006935">
    <property type="term" value="P:chemotaxis"/>
    <property type="evidence" value="ECO:0007669"/>
    <property type="project" value="InterPro"/>
</dbReference>
<keyword evidence="5" id="KW-0812">Transmembrane</keyword>
<dbReference type="PROSITE" id="PS50885">
    <property type="entry name" value="HAMP"/>
    <property type="match status" value="1"/>
</dbReference>
<dbReference type="PANTHER" id="PTHR43531">
    <property type="entry name" value="PROTEIN ICFG"/>
    <property type="match status" value="1"/>
</dbReference>
<dbReference type="Pfam" id="PF12729">
    <property type="entry name" value="4HB_MCP_1"/>
    <property type="match status" value="1"/>
</dbReference>
<evidence type="ECO:0000256" key="1">
    <source>
        <dbReference type="ARBA" id="ARBA00004370"/>
    </source>
</evidence>
<dbReference type="AlphaFoldDB" id="A0A246JL84"/>
<dbReference type="GO" id="GO:0007165">
    <property type="term" value="P:signal transduction"/>
    <property type="evidence" value="ECO:0007669"/>
    <property type="project" value="UniProtKB-KW"/>
</dbReference>
<dbReference type="PROSITE" id="PS50111">
    <property type="entry name" value="CHEMOTAXIS_TRANSDUC_2"/>
    <property type="match status" value="1"/>
</dbReference>
<evidence type="ECO:0000256" key="5">
    <source>
        <dbReference type="SAM" id="Phobius"/>
    </source>
</evidence>
<organism evidence="8 9">
    <name type="scientific">Roseateles aquatilis</name>
    <dbReference type="NCBI Taxonomy" id="431061"/>
    <lineage>
        <taxon>Bacteria</taxon>
        <taxon>Pseudomonadati</taxon>
        <taxon>Pseudomonadota</taxon>
        <taxon>Betaproteobacteria</taxon>
        <taxon>Burkholderiales</taxon>
        <taxon>Sphaerotilaceae</taxon>
        <taxon>Roseateles</taxon>
    </lineage>
</organism>
<dbReference type="PANTHER" id="PTHR43531:SF14">
    <property type="entry name" value="METHYL-ACCEPTING CHEMOTAXIS PROTEIN I-RELATED"/>
    <property type="match status" value="1"/>
</dbReference>
<protein>
    <submittedName>
        <fullName evidence="8">Uncharacterized protein</fullName>
    </submittedName>
</protein>
<feature type="transmembrane region" description="Helical" evidence="5">
    <location>
        <begin position="12"/>
        <end position="30"/>
    </location>
</feature>
<dbReference type="InterPro" id="IPR024478">
    <property type="entry name" value="HlyB_4HB_MCP"/>
</dbReference>
<dbReference type="InterPro" id="IPR004089">
    <property type="entry name" value="MCPsignal_dom"/>
</dbReference>
<comment type="caution">
    <text evidence="8">The sequence shown here is derived from an EMBL/GenBank/DDBJ whole genome shotgun (WGS) entry which is preliminary data.</text>
</comment>
<evidence type="ECO:0000259" key="6">
    <source>
        <dbReference type="PROSITE" id="PS50111"/>
    </source>
</evidence>
<evidence type="ECO:0000313" key="8">
    <source>
        <dbReference type="EMBL" id="OWQ93406.1"/>
    </source>
</evidence>
<proteinExistence type="inferred from homology"/>
<keyword evidence="4" id="KW-0807">Transducer</keyword>
<reference evidence="8 9" key="1">
    <citation type="journal article" date="2008" name="Int. J. Syst. Evol. Microbiol.">
        <title>Description of Roseateles aquatilis sp. nov. and Roseateles terrae sp. nov., in the class Betaproteobacteria, and emended description of the genus Roseateles.</title>
        <authorList>
            <person name="Gomila M."/>
            <person name="Bowien B."/>
            <person name="Falsen E."/>
            <person name="Moore E.R."/>
            <person name="Lalucat J."/>
        </authorList>
    </citation>
    <scope>NUCLEOTIDE SEQUENCE [LARGE SCALE GENOMIC DNA]</scope>
    <source>
        <strain evidence="8 9">CCUG 48205</strain>
    </source>
</reference>
<dbReference type="InterPro" id="IPR003660">
    <property type="entry name" value="HAMP_dom"/>
</dbReference>
<evidence type="ECO:0000256" key="4">
    <source>
        <dbReference type="PROSITE-ProRule" id="PRU00284"/>
    </source>
</evidence>
<dbReference type="InterPro" id="IPR051310">
    <property type="entry name" value="MCP_chemotaxis"/>
</dbReference>
<sequence length="519" mass="54833">MFTNMRVAVKLALGYGVVLLLMVGILLLGITNMMRMNEASERILHERYPKTVIVNDAIARTLDNGRSTRNLLLVDTPDVVARNVTLIQENRARIRQLLADLDPQVHAPKGRELMTAILRHRDALEPKYEELMTLAQADRARAIEFQMNSFATTNTAFAKALRDMADYQGGKMEEEGDAIEAANLSARNQMLGVGLVAMLAALALAGATIRGLSRQLGGEPAEAVQVANAIAEGDLNARFQVRSGDTTSVIAAMRRMNDNLAQIVGQVRNSSDSIATGSEQIATGNADLSQRTEEQASNLQQTAASMEQLSSTVKVNAETTLQANQLAAQASAAAAKGGEAVGTVVATMQDIATSSRRIADIIGVIDAIAFQTNILALNAAVEAARAGEQGRGFAVVAGEVRNLAGRAAEAAREIKSLIGASVDKVEVGARQVHDAGASMTEIVAQVARVTQLIGEISHATTEQASGIGQVGDAVMQLDQVTQQNAALVEESAAAAESLKHQAARLAQAVSVFKIGQLAQ</sequence>
<keyword evidence="9" id="KW-1185">Reference proteome</keyword>
<comment type="subcellular location">
    <subcellularLocation>
        <location evidence="1">Membrane</location>
    </subcellularLocation>
</comment>
<dbReference type="RefSeq" id="WP_088382551.1">
    <property type="nucleotide sequence ID" value="NZ_NIOF01000001.1"/>
</dbReference>
<dbReference type="CDD" id="cd19411">
    <property type="entry name" value="MCP2201-like_sensor"/>
    <property type="match status" value="1"/>
</dbReference>